<comment type="similarity">
    <text evidence="2 5">Belongs to the nucleoporin interacting component (NIC) family.</text>
</comment>
<keyword evidence="5" id="KW-0509">mRNA transport</keyword>
<dbReference type="GO" id="GO:0006606">
    <property type="term" value="P:protein import into nucleus"/>
    <property type="evidence" value="ECO:0007669"/>
    <property type="project" value="TreeGrafter"/>
</dbReference>
<keyword evidence="4 5" id="KW-0539">Nucleus</keyword>
<keyword evidence="5" id="KW-0472">Membrane</keyword>
<evidence type="ECO:0000256" key="2">
    <source>
        <dbReference type="ARBA" id="ARBA00010186"/>
    </source>
</evidence>
<gene>
    <name evidence="6" type="ORF">LOAG_18149</name>
</gene>
<evidence type="ECO:0000256" key="1">
    <source>
        <dbReference type="ARBA" id="ARBA00004567"/>
    </source>
</evidence>
<keyword evidence="5" id="KW-0811">Translocation</keyword>
<keyword evidence="5" id="KW-0653">Protein transport</keyword>
<evidence type="ECO:0000256" key="5">
    <source>
        <dbReference type="RuleBase" id="RU364035"/>
    </source>
</evidence>
<sequence>MPGAFEDLLNKSDRLSIPSKVISKASSGSSYKTRVDLALNDVFRRSEDLWKRKTPAEKRLSDVEIGLLLGGKGFALSSVPQMQEETGENEAEELVLPSSDCQHMLNEIYKTRVDLALNDVFRRSEDLWKRKTPAEKRLSDVEIGLLLGGKGFALSSVPQMQEETGENEAEELVLPSSDCQHMLNEIVAETSMRTRLEAERAFMNQRVVDQAYTTSKSVTKATVTIPSSRTANLDSLTSIMPGDGIELTFAKGVSDYVVQKNVSMLALAFKEAASKSRDDGIVTLWGQALAPLNHPFVASGTAKNFRASVSWMKHIIDTTLEFLHKKQVNFKFLGFLFLLIVPLSDGSCFISYMETVVENNLAVARRGGNPTMLSLIDAFLNVKHLKPTQRHTQDGVYGPNGHALWEVVYHCLRAGELQSVAKIADSHLKNLPSCAAATVALLQLEKNKKLSADIRLKVKAEWRCESRSFVDIYKKAVYCALLGGDVPEVCNNLENWLWLKLYPCGIDPALSPAVFRELQRLISVDYGESYFVGNDGSVLIYFQALWLTGQYERAINLLYRNNMLVHAVHMAILLFLNGVLILVDDIGHPILLSQQEDPVQSSLNFCRLVLFYMKGFECTDVERTLDYAYFLNKMESPVGGNLFYSCISRAIYLSDETWRIIGKINENGVRHEGLIDKYAKDISIEDAIAKVASDTEVSGDGTLAGQLYMAANHVDDAIRLACEGLTKEITRHKDAGEARELALWLANICKNSAVTTRRNTLDALPTLYLLLDLSTFFQFYHDNKFEACMEIIKKLKCIPMNPDEVQAFVSTFYMVSDQMRLVLPDLCVAVMKLLAEELNRNPAASDELRPSAKAIILYIAMIPYRFPSQISTQILQLSTIFE</sequence>
<dbReference type="GO" id="GO:0005643">
    <property type="term" value="C:nuclear pore"/>
    <property type="evidence" value="ECO:0007669"/>
    <property type="project" value="UniProtKB-SubCell"/>
</dbReference>
<keyword evidence="5" id="KW-0813">Transport</keyword>
<evidence type="ECO:0000256" key="4">
    <source>
        <dbReference type="ARBA" id="ARBA00023242"/>
    </source>
</evidence>
<protein>
    <recommendedName>
        <fullName evidence="5">Nuclear pore protein</fullName>
    </recommendedName>
</protein>
<dbReference type="KEGG" id="loa:LOAG_18149"/>
<evidence type="ECO:0000256" key="3">
    <source>
        <dbReference type="ARBA" id="ARBA00023132"/>
    </source>
</evidence>
<organism evidence="6">
    <name type="scientific">Loa loa</name>
    <name type="common">Eye worm</name>
    <name type="synonym">Filaria loa</name>
    <dbReference type="NCBI Taxonomy" id="7209"/>
    <lineage>
        <taxon>Eukaryota</taxon>
        <taxon>Metazoa</taxon>
        <taxon>Ecdysozoa</taxon>
        <taxon>Nematoda</taxon>
        <taxon>Chromadorea</taxon>
        <taxon>Rhabditida</taxon>
        <taxon>Spirurina</taxon>
        <taxon>Spiruromorpha</taxon>
        <taxon>Filarioidea</taxon>
        <taxon>Onchocercidae</taxon>
        <taxon>Loa</taxon>
    </lineage>
</organism>
<evidence type="ECO:0000313" key="6">
    <source>
        <dbReference type="EMBL" id="EJD74546.1"/>
    </source>
</evidence>
<dbReference type="OMA" id="WMKHIID"/>
<keyword evidence="3 5" id="KW-0906">Nuclear pore complex</keyword>
<dbReference type="CTD" id="9943074"/>
<dbReference type="InParanoid" id="A0A1S0UGJ9"/>
<dbReference type="PANTHER" id="PTHR11225">
    <property type="entry name" value="NUCLEAR PORE COMPLEX PROTEIN NUP93 NUCLEOPORIN NUP93 DEAD EYE PROTEIN"/>
    <property type="match status" value="1"/>
</dbReference>
<proteinExistence type="inferred from homology"/>
<accession>A0A1S0UGJ9</accession>
<dbReference type="GeneID" id="9943074"/>
<dbReference type="PANTHER" id="PTHR11225:SF4">
    <property type="entry name" value="NUCLEAR PORE COMPLEX PROTEIN NUP93"/>
    <property type="match status" value="1"/>
</dbReference>
<dbReference type="OrthoDB" id="1918363at2759"/>
<comment type="subcellular location">
    <subcellularLocation>
        <location evidence="1 5">Nucleus</location>
        <location evidence="1 5">Nuclear pore complex</location>
    </subcellularLocation>
</comment>
<dbReference type="InterPro" id="IPR007231">
    <property type="entry name" value="Nucleoporin_int_Nup93/Nic96"/>
</dbReference>
<dbReference type="RefSeq" id="XP_020305460.1">
    <property type="nucleotide sequence ID" value="XM_020450815.1"/>
</dbReference>
<dbReference type="EMBL" id="JH712272">
    <property type="protein sequence ID" value="EJD74546.1"/>
    <property type="molecule type" value="Genomic_DNA"/>
</dbReference>
<dbReference type="Pfam" id="PF04097">
    <property type="entry name" value="Nic96"/>
    <property type="match status" value="1"/>
</dbReference>
<dbReference type="GO" id="GO:0016973">
    <property type="term" value="P:poly(A)+ mRNA export from nucleus"/>
    <property type="evidence" value="ECO:0007669"/>
    <property type="project" value="TreeGrafter"/>
</dbReference>
<reference evidence="6" key="1">
    <citation type="submission" date="2012-04" db="EMBL/GenBank/DDBJ databases">
        <title>The Genome Sequence of Loa loa.</title>
        <authorList>
            <consortium name="The Broad Institute Genome Sequencing Platform"/>
            <consortium name="Broad Institute Genome Sequencing Center for Infectious Disease"/>
            <person name="Nutman T.B."/>
            <person name="Fink D.L."/>
            <person name="Russ C."/>
            <person name="Young S."/>
            <person name="Zeng Q."/>
            <person name="Gargeya S."/>
            <person name="Alvarado L."/>
            <person name="Berlin A."/>
            <person name="Chapman S.B."/>
            <person name="Chen Z."/>
            <person name="Freedman E."/>
            <person name="Gellesch M."/>
            <person name="Goldberg J."/>
            <person name="Griggs A."/>
            <person name="Gujja S."/>
            <person name="Heilman E.R."/>
            <person name="Heiman D."/>
            <person name="Howarth C."/>
            <person name="Mehta T."/>
            <person name="Neiman D."/>
            <person name="Pearson M."/>
            <person name="Roberts A."/>
            <person name="Saif S."/>
            <person name="Shea T."/>
            <person name="Shenoy N."/>
            <person name="Sisk P."/>
            <person name="Stolte C."/>
            <person name="Sykes S."/>
            <person name="White J."/>
            <person name="Yandava C."/>
            <person name="Haas B."/>
            <person name="Henn M.R."/>
            <person name="Nusbaum C."/>
            <person name="Birren B."/>
        </authorList>
    </citation>
    <scope>NUCLEOTIDE SEQUENCE [LARGE SCALE GENOMIC DNA]</scope>
</reference>
<dbReference type="AlphaFoldDB" id="A0A1S0UGJ9"/>
<name>A0A1S0UGJ9_LOALO</name>
<dbReference type="FunCoup" id="A0A1S0UGJ9">
    <property type="interactions" value="2691"/>
</dbReference>
<dbReference type="GO" id="GO:0017056">
    <property type="term" value="F:structural constituent of nuclear pore"/>
    <property type="evidence" value="ECO:0007669"/>
    <property type="project" value="InterPro"/>
</dbReference>